<comment type="caution">
    <text evidence="2">The sequence shown here is derived from an EMBL/GenBank/DDBJ whole genome shotgun (WGS) entry which is preliminary data.</text>
</comment>
<evidence type="ECO:0008006" key="4">
    <source>
        <dbReference type="Google" id="ProtNLM"/>
    </source>
</evidence>
<evidence type="ECO:0000256" key="1">
    <source>
        <dbReference type="SAM" id="Phobius"/>
    </source>
</evidence>
<sequence length="126" mass="12671">MKRSAALVTGLVLNALSGLAGLPTLVDPTMGPAPLVINVVTGVLGIITLVGVVLVWRWRSGRVGLGVTLIVVSQALNVLTAVPAFFADIPVGYKAAIAVGVVLTAVGVVLVLPARRAASELTASPA</sequence>
<evidence type="ECO:0000313" key="2">
    <source>
        <dbReference type="EMBL" id="PWJ55832.1"/>
    </source>
</evidence>
<dbReference type="RefSeq" id="WP_109772880.1">
    <property type="nucleotide sequence ID" value="NZ_QGDQ01000002.1"/>
</dbReference>
<dbReference type="AlphaFoldDB" id="A0A316ADZ5"/>
<protein>
    <recommendedName>
        <fullName evidence="4">SPW repeat-containing protein</fullName>
    </recommendedName>
</protein>
<reference evidence="2 3" key="1">
    <citation type="submission" date="2018-03" db="EMBL/GenBank/DDBJ databases">
        <title>Genomic Encyclopedia of Archaeal and Bacterial Type Strains, Phase II (KMG-II): from individual species to whole genera.</title>
        <authorList>
            <person name="Goeker M."/>
        </authorList>
    </citation>
    <scope>NUCLEOTIDE SEQUENCE [LARGE SCALE GENOMIC DNA]</scope>
    <source>
        <strain evidence="2 3">DSM 44889</strain>
    </source>
</reference>
<accession>A0A316ADZ5</accession>
<dbReference type="Proteomes" id="UP000245469">
    <property type="component" value="Unassembled WGS sequence"/>
</dbReference>
<feature type="transmembrane region" description="Helical" evidence="1">
    <location>
        <begin position="92"/>
        <end position="112"/>
    </location>
</feature>
<keyword evidence="1" id="KW-1133">Transmembrane helix</keyword>
<evidence type="ECO:0000313" key="3">
    <source>
        <dbReference type="Proteomes" id="UP000245469"/>
    </source>
</evidence>
<name>A0A316ADZ5_9ACTN</name>
<feature type="transmembrane region" description="Helical" evidence="1">
    <location>
        <begin position="36"/>
        <end position="56"/>
    </location>
</feature>
<dbReference type="EMBL" id="QGDQ01000002">
    <property type="protein sequence ID" value="PWJ55832.1"/>
    <property type="molecule type" value="Genomic_DNA"/>
</dbReference>
<keyword evidence="1" id="KW-0812">Transmembrane</keyword>
<keyword evidence="1" id="KW-0472">Membrane</keyword>
<feature type="transmembrane region" description="Helical" evidence="1">
    <location>
        <begin position="63"/>
        <end position="86"/>
    </location>
</feature>
<keyword evidence="3" id="KW-1185">Reference proteome</keyword>
<organism evidence="2 3">
    <name type="scientific">Quadrisphaera granulorum</name>
    <dbReference type="NCBI Taxonomy" id="317664"/>
    <lineage>
        <taxon>Bacteria</taxon>
        <taxon>Bacillati</taxon>
        <taxon>Actinomycetota</taxon>
        <taxon>Actinomycetes</taxon>
        <taxon>Kineosporiales</taxon>
        <taxon>Kineosporiaceae</taxon>
        <taxon>Quadrisphaera</taxon>
    </lineage>
</organism>
<proteinExistence type="predicted"/>
<dbReference type="OrthoDB" id="5148057at2"/>
<gene>
    <name evidence="2" type="ORF">BXY45_102198</name>
</gene>